<sequence length="562" mass="60033">MTARLEQFRKSMNGLTGRERDGAGDGGRRWQDATRSSLVEPNGRLHAVVATMVLVGRPFPRILSSRFHSASSLWAPRRTLKEFKLADIGEGITECEVIKWSVKPSSSITVFDPLCEVQSDKATVEITSPFDGTVKELLVKEGDVAKVGSGLCTIEVEEEDSGDAPSPAHATTPPAPVSPTSESTPEPPTAIEQQAPSATFKAKLHPLDPRAATQASASTGLSHTDILATPSVRHFARQHNIDLSLLAPGSGKNGRIDKRDVEAFLARSASPPSDTPSAPAAAADVDTIIELGRTRFGMWKAMTKSLEIPQFGVSMSMDLTALHNMMPVLNANIPTRYLPDTSSSASAPVISPSAFYEQAALSPVPPSATYTRLTFLPILMKTLSKAMAEWPLFRSSIVPSSSPSGKPAMGIRPHADISIALSTPTGLYTPTVQRVDTHSVYALASQLKHLAHLGRQSPCALTPAEMPKQGGTISLSNVGGVGDVEYASPVLVPGGGVAIVAIGRARWIWDVNRGDGKGERRLKVSVSWSADHRVVEGAELVAFVETWRSWIETPERLIGDAV</sequence>
<dbReference type="CDD" id="cd06849">
    <property type="entry name" value="lipoyl_domain"/>
    <property type="match status" value="1"/>
</dbReference>
<evidence type="ECO:0000256" key="1">
    <source>
        <dbReference type="ARBA" id="ARBA00001938"/>
    </source>
</evidence>
<feature type="compositionally biased region" description="Basic and acidic residues" evidence="10">
    <location>
        <begin position="17"/>
        <end position="31"/>
    </location>
</feature>
<keyword evidence="6" id="KW-0809">Transit peptide</keyword>
<dbReference type="EC" id="2.3.1.-" evidence="9"/>
<keyword evidence="5 9" id="KW-0450">Lipoyl</keyword>
<dbReference type="Proteomes" id="UP000194127">
    <property type="component" value="Unassembled WGS sequence"/>
</dbReference>
<dbReference type="AlphaFoldDB" id="A0A1X6NHI2"/>
<evidence type="ECO:0000256" key="2">
    <source>
        <dbReference type="ARBA" id="ARBA00004305"/>
    </source>
</evidence>
<dbReference type="EMBL" id="KZ110591">
    <property type="protein sequence ID" value="OSX67980.1"/>
    <property type="molecule type" value="Genomic_DNA"/>
</dbReference>
<evidence type="ECO:0000259" key="11">
    <source>
        <dbReference type="PROSITE" id="PS50968"/>
    </source>
</evidence>
<dbReference type="OrthoDB" id="15567at2759"/>
<feature type="compositionally biased region" description="Low complexity" evidence="10">
    <location>
        <begin position="164"/>
        <end position="184"/>
    </location>
</feature>
<comment type="cofactor">
    <cofactor evidence="1 9">
        <name>(R)-lipoate</name>
        <dbReference type="ChEBI" id="CHEBI:83088"/>
    </cofactor>
</comment>
<feature type="region of interest" description="Disordered" evidence="10">
    <location>
        <begin position="158"/>
        <end position="190"/>
    </location>
</feature>
<evidence type="ECO:0000256" key="6">
    <source>
        <dbReference type="ARBA" id="ARBA00022946"/>
    </source>
</evidence>
<evidence type="ECO:0000256" key="9">
    <source>
        <dbReference type="RuleBase" id="RU003423"/>
    </source>
</evidence>
<evidence type="ECO:0000256" key="4">
    <source>
        <dbReference type="ARBA" id="ARBA00022679"/>
    </source>
</evidence>
<dbReference type="GO" id="GO:0045333">
    <property type="term" value="P:cellular respiration"/>
    <property type="evidence" value="ECO:0007669"/>
    <property type="project" value="UniProtKB-ARBA"/>
</dbReference>
<dbReference type="InterPro" id="IPR011053">
    <property type="entry name" value="Single_hybrid_motif"/>
</dbReference>
<name>A0A1X6NHI2_9APHY</name>
<evidence type="ECO:0000256" key="8">
    <source>
        <dbReference type="ARBA" id="ARBA00023315"/>
    </source>
</evidence>
<dbReference type="SUPFAM" id="SSF52777">
    <property type="entry name" value="CoA-dependent acyltransferases"/>
    <property type="match status" value="1"/>
</dbReference>
<dbReference type="PROSITE" id="PS50968">
    <property type="entry name" value="BIOTINYL_LIPOYL"/>
    <property type="match status" value="1"/>
</dbReference>
<dbReference type="PANTHER" id="PTHR43178">
    <property type="entry name" value="DIHYDROLIPOAMIDE ACETYLTRANSFERASE COMPONENT OF PYRUVATE DEHYDROGENASE COMPLEX"/>
    <property type="match status" value="1"/>
</dbReference>
<dbReference type="Pfam" id="PF00198">
    <property type="entry name" value="2-oxoacid_dh"/>
    <property type="match status" value="1"/>
</dbReference>
<keyword evidence="8 9" id="KW-0012">Acyltransferase</keyword>
<feature type="domain" description="Lipoyl-binding" evidence="11">
    <location>
        <begin position="80"/>
        <end position="155"/>
    </location>
</feature>
<keyword evidence="14" id="KW-1185">Reference proteome</keyword>
<dbReference type="Gene3D" id="3.30.559.10">
    <property type="entry name" value="Chloramphenicol acetyltransferase-like domain"/>
    <property type="match status" value="1"/>
</dbReference>
<dbReference type="Pfam" id="PF02817">
    <property type="entry name" value="E3_binding"/>
    <property type="match status" value="1"/>
</dbReference>
<comment type="similarity">
    <text evidence="3 9">Belongs to the 2-oxoacid dehydrogenase family.</text>
</comment>
<keyword evidence="7" id="KW-0496">Mitochondrion</keyword>
<feature type="region of interest" description="Disordered" evidence="10">
    <location>
        <begin position="11"/>
        <end position="31"/>
    </location>
</feature>
<dbReference type="Gene3D" id="4.10.320.10">
    <property type="entry name" value="E3-binding domain"/>
    <property type="match status" value="1"/>
</dbReference>
<dbReference type="InterPro" id="IPR023213">
    <property type="entry name" value="CAT-like_dom_sf"/>
</dbReference>
<reference evidence="13 14" key="1">
    <citation type="submission" date="2017-04" db="EMBL/GenBank/DDBJ databases">
        <title>Genome Sequence of the Model Brown-Rot Fungus Postia placenta SB12.</title>
        <authorList>
            <consortium name="DOE Joint Genome Institute"/>
            <person name="Gaskell J."/>
            <person name="Kersten P."/>
            <person name="Larrondo L.F."/>
            <person name="Canessa P."/>
            <person name="Martinez D."/>
            <person name="Hibbett D."/>
            <person name="Schmoll M."/>
            <person name="Kubicek C.P."/>
            <person name="Martinez A.T."/>
            <person name="Yadav J."/>
            <person name="Master E."/>
            <person name="Magnuson J.K."/>
            <person name="James T."/>
            <person name="Yaver D."/>
            <person name="Berka R."/>
            <person name="Labutti K."/>
            <person name="Lipzen A."/>
            <person name="Aerts A."/>
            <person name="Barry K."/>
            <person name="Henrissat B."/>
            <person name="Blanchette R."/>
            <person name="Grigoriev I."/>
            <person name="Cullen D."/>
        </authorList>
    </citation>
    <scope>NUCLEOTIDE SEQUENCE [LARGE SCALE GENOMIC DNA]</scope>
    <source>
        <strain evidence="13 14">MAD-698-R-SB12</strain>
    </source>
</reference>
<gene>
    <name evidence="13" type="ORF">POSPLADRAFT_1068707</name>
</gene>
<dbReference type="PANTHER" id="PTHR43178:SF5">
    <property type="entry name" value="LIPOAMIDE ACYLTRANSFERASE COMPONENT OF BRANCHED-CHAIN ALPHA-KETO ACID DEHYDROGENASE COMPLEX, MITOCHONDRIAL"/>
    <property type="match status" value="1"/>
</dbReference>
<evidence type="ECO:0000313" key="14">
    <source>
        <dbReference type="Proteomes" id="UP000194127"/>
    </source>
</evidence>
<dbReference type="Gene3D" id="2.40.50.100">
    <property type="match status" value="1"/>
</dbReference>
<dbReference type="GO" id="GO:0031405">
    <property type="term" value="F:lipoic acid binding"/>
    <property type="evidence" value="ECO:0007669"/>
    <property type="project" value="TreeGrafter"/>
</dbReference>
<proteinExistence type="inferred from homology"/>
<dbReference type="InterPro" id="IPR004167">
    <property type="entry name" value="PSBD"/>
</dbReference>
<evidence type="ECO:0000313" key="13">
    <source>
        <dbReference type="EMBL" id="OSX67980.1"/>
    </source>
</evidence>
<organism evidence="13 14">
    <name type="scientific">Postia placenta MAD-698-R-SB12</name>
    <dbReference type="NCBI Taxonomy" id="670580"/>
    <lineage>
        <taxon>Eukaryota</taxon>
        <taxon>Fungi</taxon>
        <taxon>Dikarya</taxon>
        <taxon>Basidiomycota</taxon>
        <taxon>Agaricomycotina</taxon>
        <taxon>Agaricomycetes</taxon>
        <taxon>Polyporales</taxon>
        <taxon>Adustoporiaceae</taxon>
        <taxon>Rhodonia</taxon>
    </lineage>
</organism>
<dbReference type="InterPro" id="IPR050743">
    <property type="entry name" value="2-oxoacid_DH_E2_comp"/>
</dbReference>
<dbReference type="GO" id="GO:0016407">
    <property type="term" value="F:acetyltransferase activity"/>
    <property type="evidence" value="ECO:0007669"/>
    <property type="project" value="TreeGrafter"/>
</dbReference>
<dbReference type="PROSITE" id="PS51826">
    <property type="entry name" value="PSBD"/>
    <property type="match status" value="1"/>
</dbReference>
<dbReference type="SUPFAM" id="SSF47005">
    <property type="entry name" value="Peripheral subunit-binding domain of 2-oxo acid dehydrogenase complex"/>
    <property type="match status" value="1"/>
</dbReference>
<evidence type="ECO:0000256" key="10">
    <source>
        <dbReference type="SAM" id="MobiDB-lite"/>
    </source>
</evidence>
<dbReference type="Pfam" id="PF00364">
    <property type="entry name" value="Biotin_lipoyl"/>
    <property type="match status" value="1"/>
</dbReference>
<protein>
    <recommendedName>
        <fullName evidence="9">Dihydrolipoamide acetyltransferase component of pyruvate dehydrogenase complex</fullName>
        <ecNumber evidence="9">2.3.1.-</ecNumber>
    </recommendedName>
</protein>
<dbReference type="FunFam" id="2.40.50.100:FF:000013">
    <property type="entry name" value="Dihydrolipoamide acetyltransferase component of pyruvate dehydrogenase complex"/>
    <property type="match status" value="1"/>
</dbReference>
<dbReference type="GO" id="GO:0005759">
    <property type="term" value="C:mitochondrial matrix"/>
    <property type="evidence" value="ECO:0007669"/>
    <property type="project" value="UniProtKB-SubCell"/>
</dbReference>
<evidence type="ECO:0000259" key="12">
    <source>
        <dbReference type="PROSITE" id="PS51826"/>
    </source>
</evidence>
<dbReference type="RefSeq" id="XP_024344774.1">
    <property type="nucleotide sequence ID" value="XM_024482314.1"/>
</dbReference>
<evidence type="ECO:0000256" key="7">
    <source>
        <dbReference type="ARBA" id="ARBA00023128"/>
    </source>
</evidence>
<keyword evidence="4 9" id="KW-0808">Transferase</keyword>
<accession>A0A1X6NHI2</accession>
<dbReference type="SUPFAM" id="SSF51230">
    <property type="entry name" value="Single hybrid motif"/>
    <property type="match status" value="1"/>
</dbReference>
<evidence type="ECO:0000256" key="5">
    <source>
        <dbReference type="ARBA" id="ARBA00022823"/>
    </source>
</evidence>
<dbReference type="GeneID" id="36327264"/>
<dbReference type="STRING" id="670580.A0A1X6NHI2"/>
<comment type="subcellular location">
    <subcellularLocation>
        <location evidence="2">Mitochondrion matrix</location>
    </subcellularLocation>
</comment>
<evidence type="ECO:0000256" key="3">
    <source>
        <dbReference type="ARBA" id="ARBA00007317"/>
    </source>
</evidence>
<dbReference type="InterPro" id="IPR000089">
    <property type="entry name" value="Biotin_lipoyl"/>
</dbReference>
<feature type="domain" description="Peripheral subunit-binding (PSBD)" evidence="12">
    <location>
        <begin position="227"/>
        <end position="265"/>
    </location>
</feature>
<dbReference type="InterPro" id="IPR001078">
    <property type="entry name" value="2-oxoacid_DH_actylTfrase"/>
</dbReference>
<dbReference type="InterPro" id="IPR036625">
    <property type="entry name" value="E3-bd_dom_sf"/>
</dbReference>